<name>A0A6B0U7Y9_IXORI</name>
<protein>
    <submittedName>
        <fullName evidence="1">Uncharacterized protein</fullName>
    </submittedName>
</protein>
<dbReference type="AlphaFoldDB" id="A0A6B0U7Y9"/>
<proteinExistence type="predicted"/>
<sequence>MTILCIAGMYHCCNLIFLYSPASIKYRVVKMTLRIVTPTALFLLTNYKLKTVTRFRRFFFFFVWDRARHLANWGIPHTSHAAKRAAYLKQLKRDAQKSQAVFS</sequence>
<dbReference type="EMBL" id="GIFC01006629">
    <property type="protein sequence ID" value="MXU88712.1"/>
    <property type="molecule type" value="Transcribed_RNA"/>
</dbReference>
<reference evidence="1" key="1">
    <citation type="submission" date="2019-12" db="EMBL/GenBank/DDBJ databases">
        <title>An insight into the sialome of adult female Ixodes ricinus ticks feeding for 6 days.</title>
        <authorList>
            <person name="Perner J."/>
            <person name="Ribeiro J.M.C."/>
        </authorList>
    </citation>
    <scope>NUCLEOTIDE SEQUENCE</scope>
    <source>
        <strain evidence="1">Semi-engorged</strain>
        <tissue evidence="1">Salivary glands</tissue>
    </source>
</reference>
<accession>A0A6B0U7Y9</accession>
<evidence type="ECO:0000313" key="1">
    <source>
        <dbReference type="EMBL" id="MXU88712.1"/>
    </source>
</evidence>
<organism evidence="1">
    <name type="scientific">Ixodes ricinus</name>
    <name type="common">Common tick</name>
    <name type="synonym">Acarus ricinus</name>
    <dbReference type="NCBI Taxonomy" id="34613"/>
    <lineage>
        <taxon>Eukaryota</taxon>
        <taxon>Metazoa</taxon>
        <taxon>Ecdysozoa</taxon>
        <taxon>Arthropoda</taxon>
        <taxon>Chelicerata</taxon>
        <taxon>Arachnida</taxon>
        <taxon>Acari</taxon>
        <taxon>Parasitiformes</taxon>
        <taxon>Ixodida</taxon>
        <taxon>Ixodoidea</taxon>
        <taxon>Ixodidae</taxon>
        <taxon>Ixodinae</taxon>
        <taxon>Ixodes</taxon>
    </lineage>
</organism>